<evidence type="ECO:0008006" key="9">
    <source>
        <dbReference type="Google" id="ProtNLM"/>
    </source>
</evidence>
<feature type="zinc finger region" description="C3H1-type" evidence="4">
    <location>
        <begin position="205"/>
        <end position="231"/>
    </location>
</feature>
<dbReference type="Gene3D" id="4.10.1000.10">
    <property type="entry name" value="Zinc finger, CCCH-type"/>
    <property type="match status" value="1"/>
</dbReference>
<keyword evidence="3 4" id="KW-0862">Zinc</keyword>
<dbReference type="SUPFAM" id="SSF160443">
    <property type="entry name" value="SMR domain-like"/>
    <property type="match status" value="1"/>
</dbReference>
<feature type="zinc finger region" description="C3H1-type" evidence="4">
    <location>
        <begin position="234"/>
        <end position="256"/>
    </location>
</feature>
<dbReference type="SMART" id="SM00463">
    <property type="entry name" value="SMR"/>
    <property type="match status" value="1"/>
</dbReference>
<name>A0A8K1CIW3_PYTOL</name>
<evidence type="ECO:0000259" key="5">
    <source>
        <dbReference type="PROSITE" id="PS50103"/>
    </source>
</evidence>
<dbReference type="InterPro" id="IPR000571">
    <property type="entry name" value="Znf_CCCH"/>
</dbReference>
<evidence type="ECO:0000259" key="6">
    <source>
        <dbReference type="PROSITE" id="PS50828"/>
    </source>
</evidence>
<dbReference type="SUPFAM" id="SSF90229">
    <property type="entry name" value="CCCH zinc finger"/>
    <property type="match status" value="1"/>
</dbReference>
<proteinExistence type="predicted"/>
<keyword evidence="2 4" id="KW-0863">Zinc-finger</keyword>
<dbReference type="PANTHER" id="PTHR46651:SF1">
    <property type="entry name" value="SMALL MUTS RELATED FAMILY PROTEIN"/>
    <property type="match status" value="1"/>
</dbReference>
<gene>
    <name evidence="7" type="ORF">Poli38472_005615</name>
</gene>
<evidence type="ECO:0000313" key="8">
    <source>
        <dbReference type="Proteomes" id="UP000794436"/>
    </source>
</evidence>
<keyword evidence="8" id="KW-1185">Reference proteome</keyword>
<dbReference type="OrthoDB" id="3247158at2759"/>
<dbReference type="Pfam" id="PF01713">
    <property type="entry name" value="Smr"/>
    <property type="match status" value="1"/>
</dbReference>
<feature type="domain" description="C3H1-type" evidence="5">
    <location>
        <begin position="234"/>
        <end position="256"/>
    </location>
</feature>
<evidence type="ECO:0000256" key="1">
    <source>
        <dbReference type="ARBA" id="ARBA00022723"/>
    </source>
</evidence>
<dbReference type="GO" id="GO:0008270">
    <property type="term" value="F:zinc ion binding"/>
    <property type="evidence" value="ECO:0007669"/>
    <property type="project" value="UniProtKB-KW"/>
</dbReference>
<dbReference type="PROSITE" id="PS50103">
    <property type="entry name" value="ZF_C3H1"/>
    <property type="match status" value="2"/>
</dbReference>
<dbReference type="SMART" id="SM00356">
    <property type="entry name" value="ZnF_C3H1"/>
    <property type="match status" value="2"/>
</dbReference>
<organism evidence="7 8">
    <name type="scientific">Pythium oligandrum</name>
    <name type="common">Mycoparasitic fungus</name>
    <dbReference type="NCBI Taxonomy" id="41045"/>
    <lineage>
        <taxon>Eukaryota</taxon>
        <taxon>Sar</taxon>
        <taxon>Stramenopiles</taxon>
        <taxon>Oomycota</taxon>
        <taxon>Peronosporomycetes</taxon>
        <taxon>Pythiales</taxon>
        <taxon>Pythiaceae</taxon>
        <taxon>Pythium</taxon>
    </lineage>
</organism>
<dbReference type="EMBL" id="SPLM01000073">
    <property type="protein sequence ID" value="TMW62997.1"/>
    <property type="molecule type" value="Genomic_DNA"/>
</dbReference>
<dbReference type="Gene3D" id="3.30.1370.110">
    <property type="match status" value="1"/>
</dbReference>
<dbReference type="Proteomes" id="UP000794436">
    <property type="component" value="Unassembled WGS sequence"/>
</dbReference>
<keyword evidence="1 4" id="KW-0479">Metal-binding</keyword>
<dbReference type="Pfam" id="PF08590">
    <property type="entry name" value="DUF1771"/>
    <property type="match status" value="1"/>
</dbReference>
<dbReference type="InterPro" id="IPR036855">
    <property type="entry name" value="Znf_CCCH_sf"/>
</dbReference>
<evidence type="ECO:0000256" key="4">
    <source>
        <dbReference type="PROSITE-ProRule" id="PRU00723"/>
    </source>
</evidence>
<dbReference type="SMART" id="SM01162">
    <property type="entry name" value="DUF1771"/>
    <property type="match status" value="1"/>
</dbReference>
<dbReference type="InterPro" id="IPR002625">
    <property type="entry name" value="Smr_dom"/>
</dbReference>
<dbReference type="InterPro" id="IPR053242">
    <property type="entry name" value="PAM2-like_domain"/>
</dbReference>
<dbReference type="InterPro" id="IPR036063">
    <property type="entry name" value="Smr_dom_sf"/>
</dbReference>
<feature type="domain" description="C3H1-type" evidence="5">
    <location>
        <begin position="205"/>
        <end position="231"/>
    </location>
</feature>
<reference evidence="7" key="1">
    <citation type="submission" date="2019-03" db="EMBL/GenBank/DDBJ databases">
        <title>Long read genome sequence of the mycoparasitic Pythium oligandrum ATCC 38472 isolated from sugarbeet rhizosphere.</title>
        <authorList>
            <person name="Gaulin E."/>
        </authorList>
    </citation>
    <scope>NUCLEOTIDE SEQUENCE</scope>
    <source>
        <strain evidence="7">ATCC 38472_TT</strain>
    </source>
</reference>
<dbReference type="PROSITE" id="PS50828">
    <property type="entry name" value="SMR"/>
    <property type="match status" value="1"/>
</dbReference>
<protein>
    <recommendedName>
        <fullName evidence="9">Smr domain-containing protein</fullName>
    </recommendedName>
</protein>
<accession>A0A8K1CIW3</accession>
<evidence type="ECO:0000256" key="3">
    <source>
        <dbReference type="ARBA" id="ARBA00022833"/>
    </source>
</evidence>
<dbReference type="PANTHER" id="PTHR46651">
    <property type="entry name" value="POLYADENYLATE-BINDING PROTEIN-INTERACTING PROTEIN 7"/>
    <property type="match status" value="1"/>
</dbReference>
<comment type="caution">
    <text evidence="7">The sequence shown here is derived from an EMBL/GenBank/DDBJ whole genome shotgun (WGS) entry which is preliminary data.</text>
</comment>
<feature type="domain" description="Smr" evidence="6">
    <location>
        <begin position="445"/>
        <end position="526"/>
    </location>
</feature>
<sequence>MSGMAPSTSRPALEAWATQRLEQLGVDGVFAPYVIGMLSDDAGDEEETRFNVHQERALEFVQDLLAFHRNPSLVPVEGLASDDLTETEATTGVDITSMTAMGAELKVSAPLFLPGGSYNETDEVGNDGLGGTEHDEVEGEEPEPVDVMQDEDTFFWSVAYDLVVHLQLKFPEVDPTRLCDLLKLVELDADKAHAVLKATLERESTGTTQVCRHYLAGDCRRADCMFVHDTHAITCRFWLRGMCLQEDHCVFAHDFAEFYALDLSLKVQRDYDSEDEDDSASSLDFQAEEMFPSLQAPGGNSSNRGSQDSVHGLSMNFARAVSVQSDPPPVPSQYFRRSASTPVSRPLYHKTAESVAGHRWLTTGSAVTAQYKQLREEAYELACARNRCFMGATQAYRNGNKSLAKSLSSQGHDYNDKMKRCHFLAASQIFEARNPKSQLYTDHLMDLHGLHVAEAVEFLAQMLPQLADDGLESIYLVTGSGHHSKGPTGNARLLPAVEQFLTAEGYRFSPVADRRGYVGMLMVDLCW</sequence>
<evidence type="ECO:0000313" key="7">
    <source>
        <dbReference type="EMBL" id="TMW62997.1"/>
    </source>
</evidence>
<evidence type="ECO:0000256" key="2">
    <source>
        <dbReference type="ARBA" id="ARBA00022771"/>
    </source>
</evidence>
<dbReference type="AlphaFoldDB" id="A0A8K1CIW3"/>
<dbReference type="InterPro" id="IPR013899">
    <property type="entry name" value="DUF1771"/>
</dbReference>